<keyword evidence="6" id="KW-1185">Reference proteome</keyword>
<feature type="region of interest" description="Disordered" evidence="5">
    <location>
        <begin position="372"/>
        <end position="493"/>
    </location>
</feature>
<sequence length="493" mass="57156">MIQTNGQSKPRERQPADRVDFICKAKYSNTLPDLPFEPKFLQCPFVSLNRFVKYRPTTLEKNYKYELLTESDLNVKIDLIDPMTYFNPYDKTPIHPKDEKLLEDESSTQQNTKRSLQHSRIVPWMRKTEYISTEFNRFGVGADRQESKIGYSIKKKFGNEQPFKNRQSQINAISKTFTDVKVPAKKHYSKPGVHAVEEIPLLPDFEMWPYAFALVIFQGDPLPYQKADRESKLRHAVIKGMKDSENNQFVGYFAPTASALEQIAEDQKEEQRSSYKEDFLYEYDLAREYTWLDKKKDTKELEAESYFFTFRNKAVYFNKLDTRVTLVRRPKGQLDNTKKSILSIRHRPAIPKEQKAMDTRLHQLLYPYEVLEEDEEEEEVEEEEQEEANPEEEAAQAEKKSQAVEPMEVDEHAAADKASTSGEEEDEEEVAVVKKRKKSTAEEEESSSASEGESAASSKNNDSEDEEEEKPTSQPKKAVSSSSSEEEEEEDDE</sequence>
<reference evidence="7" key="1">
    <citation type="submission" date="2022-11" db="UniProtKB">
        <authorList>
            <consortium name="WormBaseParasite"/>
        </authorList>
    </citation>
    <scope>IDENTIFICATION</scope>
</reference>
<accession>A0A915EU65</accession>
<dbReference type="AlphaFoldDB" id="A0A915EU65"/>
<protein>
    <recommendedName>
        <fullName evidence="3">RNA polymerase II-associated factor 1 homolog</fullName>
    </recommendedName>
</protein>
<evidence type="ECO:0000313" key="6">
    <source>
        <dbReference type="Proteomes" id="UP000887574"/>
    </source>
</evidence>
<feature type="compositionally biased region" description="Low complexity" evidence="5">
    <location>
        <begin position="447"/>
        <end position="460"/>
    </location>
</feature>
<evidence type="ECO:0000313" key="7">
    <source>
        <dbReference type="WBParaSite" id="jg9319"/>
    </source>
</evidence>
<keyword evidence="4" id="KW-0539">Nucleus</keyword>
<comment type="similarity">
    <text evidence="2">Belongs to the PAF1 family.</text>
</comment>
<dbReference type="GO" id="GO:0003682">
    <property type="term" value="F:chromatin binding"/>
    <property type="evidence" value="ECO:0007669"/>
    <property type="project" value="TreeGrafter"/>
</dbReference>
<evidence type="ECO:0000256" key="3">
    <source>
        <dbReference type="ARBA" id="ARBA00020462"/>
    </source>
</evidence>
<name>A0A915EU65_9BILA</name>
<dbReference type="Pfam" id="PF03985">
    <property type="entry name" value="Paf1"/>
    <property type="match status" value="1"/>
</dbReference>
<feature type="compositionally biased region" description="Acidic residues" evidence="5">
    <location>
        <begin position="372"/>
        <end position="395"/>
    </location>
</feature>
<comment type="subcellular location">
    <subcellularLocation>
        <location evidence="1">Nucleus</location>
    </subcellularLocation>
</comment>
<dbReference type="WBParaSite" id="jg9319">
    <property type="protein sequence ID" value="jg9319"/>
    <property type="gene ID" value="jg9319"/>
</dbReference>
<dbReference type="Proteomes" id="UP000887574">
    <property type="component" value="Unplaced"/>
</dbReference>
<dbReference type="GO" id="GO:0006368">
    <property type="term" value="P:transcription elongation by RNA polymerase II"/>
    <property type="evidence" value="ECO:0007669"/>
    <property type="project" value="InterPro"/>
</dbReference>
<feature type="compositionally biased region" description="Acidic residues" evidence="5">
    <location>
        <begin position="484"/>
        <end position="493"/>
    </location>
</feature>
<dbReference type="GO" id="GO:0000993">
    <property type="term" value="F:RNA polymerase II complex binding"/>
    <property type="evidence" value="ECO:0007669"/>
    <property type="project" value="TreeGrafter"/>
</dbReference>
<dbReference type="GO" id="GO:0016593">
    <property type="term" value="C:Cdc73/Paf1 complex"/>
    <property type="evidence" value="ECO:0007669"/>
    <property type="project" value="InterPro"/>
</dbReference>
<evidence type="ECO:0000256" key="2">
    <source>
        <dbReference type="ARBA" id="ARBA00007560"/>
    </source>
</evidence>
<evidence type="ECO:0000256" key="1">
    <source>
        <dbReference type="ARBA" id="ARBA00004123"/>
    </source>
</evidence>
<evidence type="ECO:0000256" key="5">
    <source>
        <dbReference type="SAM" id="MobiDB-lite"/>
    </source>
</evidence>
<dbReference type="PANTHER" id="PTHR23188:SF12">
    <property type="entry name" value="RNA POLYMERASE II-ASSOCIATED FACTOR 1 HOMOLOG"/>
    <property type="match status" value="1"/>
</dbReference>
<evidence type="ECO:0000256" key="4">
    <source>
        <dbReference type="ARBA" id="ARBA00023242"/>
    </source>
</evidence>
<organism evidence="6 7">
    <name type="scientific">Ditylenchus dipsaci</name>
    <dbReference type="NCBI Taxonomy" id="166011"/>
    <lineage>
        <taxon>Eukaryota</taxon>
        <taxon>Metazoa</taxon>
        <taxon>Ecdysozoa</taxon>
        <taxon>Nematoda</taxon>
        <taxon>Chromadorea</taxon>
        <taxon>Rhabditida</taxon>
        <taxon>Tylenchina</taxon>
        <taxon>Tylenchomorpha</taxon>
        <taxon>Sphaerularioidea</taxon>
        <taxon>Anguinidae</taxon>
        <taxon>Anguininae</taxon>
        <taxon>Ditylenchus</taxon>
    </lineage>
</organism>
<dbReference type="PANTHER" id="PTHR23188">
    <property type="entry name" value="RNA POLYMERASE II-ASSOCIATED FACTOR 1 HOMOLOG"/>
    <property type="match status" value="1"/>
</dbReference>
<proteinExistence type="inferred from homology"/>
<dbReference type="InterPro" id="IPR007133">
    <property type="entry name" value="RNA_pol_II-assoc_Paf1"/>
</dbReference>